<dbReference type="Pfam" id="PF02518">
    <property type="entry name" value="HATPase_c"/>
    <property type="match status" value="1"/>
</dbReference>
<evidence type="ECO:0000259" key="12">
    <source>
        <dbReference type="PROSITE" id="PS50109"/>
    </source>
</evidence>
<reference evidence="14 15" key="2">
    <citation type="submission" date="2018-12" db="EMBL/GenBank/DDBJ databases">
        <title>Simiduia agarivorans gen. nov., sp. nov., a marine, agarolytic bacterium isolated from shallow coastal water from Keelung, Taiwan.</title>
        <authorList>
            <person name="Shieh W.Y."/>
        </authorList>
    </citation>
    <scope>NUCLEOTIDE SEQUENCE [LARGE SCALE GENOMIC DNA]</scope>
    <source>
        <strain evidence="14 15">GTF-13</strain>
    </source>
</reference>
<dbReference type="Gene3D" id="1.10.287.130">
    <property type="match status" value="1"/>
</dbReference>
<dbReference type="Gene3D" id="3.30.565.10">
    <property type="entry name" value="Histidine kinase-like ATPase, C-terminal domain"/>
    <property type="match status" value="1"/>
</dbReference>
<dbReference type="InterPro" id="IPR004358">
    <property type="entry name" value="Sig_transdc_His_kin-like_C"/>
</dbReference>
<dbReference type="EC" id="2.7.13.3" evidence="3"/>
<dbReference type="InterPro" id="IPR036097">
    <property type="entry name" value="HisK_dim/P_sf"/>
</dbReference>
<dbReference type="SUPFAM" id="SSF47384">
    <property type="entry name" value="Homodimeric domain of signal transducing histidine kinase"/>
    <property type="match status" value="1"/>
</dbReference>
<comment type="caution">
    <text evidence="14">The sequence shown here is derived from an EMBL/GenBank/DDBJ whole genome shotgun (WGS) entry which is preliminary data.</text>
</comment>
<dbReference type="CDD" id="cd00082">
    <property type="entry name" value="HisKA"/>
    <property type="match status" value="1"/>
</dbReference>
<feature type="domain" description="HAMP" evidence="13">
    <location>
        <begin position="202"/>
        <end position="260"/>
    </location>
</feature>
<sequence length="491" mass="54811">MLKRFATFYSKLSLALLASFLLLVVLMMALAQQLSRTYQDEVEQRLHRDLARHIVQDYPLVKGGEVDRVALRERFHSMMILGPSFEFYLLDPAGEVTTYSADDARIKRRTLSLEPIQAFLSASRMLPIKGDDPRSVARRKVFSAAEIRDGERLLGYLYIIIGGEAYDDLMALLQQSHIVKLGVWGALAALAFGLVVSLLLFALLTRPLRRLSREMSQYRQRGFEQVVPPPGQWSADSPDEIERLGATFNELVGVLEQQYLRVKGSDALRRELVSYISHDLRTPLAALLGYLETWQIRHADADGADLVRVALDNAYRVSALVEQLFELAHLDSADSAVHAEPVAIAELVQDLLQKLALQASERGIELSVEPRDPSLQLMADIEKLERVLTNLLDNAIRHCQRGDRVWVRIEAQPGGLEVSVCDSGRGIPAEELPRIFEPHYRGTNAATGKLGNSGLGLAISRRILQLHGSDIGVESRLGEGSRFFFVLPFAP</sequence>
<dbReference type="CDD" id="cd06225">
    <property type="entry name" value="HAMP"/>
    <property type="match status" value="1"/>
</dbReference>
<dbReference type="AlphaFoldDB" id="A0A3P3VMJ9"/>
<evidence type="ECO:0000256" key="8">
    <source>
        <dbReference type="ARBA" id="ARBA00022989"/>
    </source>
</evidence>
<dbReference type="Gene3D" id="6.10.340.10">
    <property type="match status" value="1"/>
</dbReference>
<dbReference type="InterPro" id="IPR003594">
    <property type="entry name" value="HATPase_dom"/>
</dbReference>
<reference evidence="14 15" key="1">
    <citation type="submission" date="2018-08" db="EMBL/GenBank/DDBJ databases">
        <authorList>
            <person name="Khan S.A."/>
        </authorList>
    </citation>
    <scope>NUCLEOTIDE SEQUENCE [LARGE SCALE GENOMIC DNA]</scope>
    <source>
        <strain evidence="14 15">GTF-13</strain>
    </source>
</reference>
<dbReference type="PANTHER" id="PTHR45436">
    <property type="entry name" value="SENSOR HISTIDINE KINASE YKOH"/>
    <property type="match status" value="1"/>
</dbReference>
<keyword evidence="5" id="KW-0808">Transferase</keyword>
<evidence type="ECO:0000256" key="6">
    <source>
        <dbReference type="ARBA" id="ARBA00022692"/>
    </source>
</evidence>
<evidence type="ECO:0000256" key="10">
    <source>
        <dbReference type="ARBA" id="ARBA00023136"/>
    </source>
</evidence>
<dbReference type="InterPro" id="IPR003660">
    <property type="entry name" value="HAMP_dom"/>
</dbReference>
<dbReference type="InterPro" id="IPR005467">
    <property type="entry name" value="His_kinase_dom"/>
</dbReference>
<evidence type="ECO:0000256" key="3">
    <source>
        <dbReference type="ARBA" id="ARBA00012438"/>
    </source>
</evidence>
<evidence type="ECO:0000256" key="4">
    <source>
        <dbReference type="ARBA" id="ARBA00022553"/>
    </source>
</evidence>
<dbReference type="EMBL" id="QWEZ01000002">
    <property type="protein sequence ID" value="RRJ82876.1"/>
    <property type="molecule type" value="Genomic_DNA"/>
</dbReference>
<comment type="catalytic activity">
    <reaction evidence="1">
        <text>ATP + protein L-histidine = ADP + protein N-phospho-L-histidine.</text>
        <dbReference type="EC" id="2.7.13.3"/>
    </reaction>
</comment>
<keyword evidence="9" id="KW-0902">Two-component regulatory system</keyword>
<comment type="subcellular location">
    <subcellularLocation>
        <location evidence="2">Membrane</location>
    </subcellularLocation>
</comment>
<evidence type="ECO:0000256" key="5">
    <source>
        <dbReference type="ARBA" id="ARBA00022679"/>
    </source>
</evidence>
<dbReference type="Pfam" id="PF00512">
    <property type="entry name" value="HisKA"/>
    <property type="match status" value="1"/>
</dbReference>
<keyword evidence="7 14" id="KW-0418">Kinase</keyword>
<keyword evidence="10 11" id="KW-0472">Membrane</keyword>
<dbReference type="GO" id="GO:0005886">
    <property type="term" value="C:plasma membrane"/>
    <property type="evidence" value="ECO:0007669"/>
    <property type="project" value="UniProtKB-ARBA"/>
</dbReference>
<dbReference type="PANTHER" id="PTHR45436:SF5">
    <property type="entry name" value="SENSOR HISTIDINE KINASE TRCS"/>
    <property type="match status" value="1"/>
</dbReference>
<keyword evidence="4" id="KW-0597">Phosphoprotein</keyword>
<dbReference type="SMART" id="SM00387">
    <property type="entry name" value="HATPase_c"/>
    <property type="match status" value="1"/>
</dbReference>
<evidence type="ECO:0000256" key="2">
    <source>
        <dbReference type="ARBA" id="ARBA00004370"/>
    </source>
</evidence>
<evidence type="ECO:0000256" key="9">
    <source>
        <dbReference type="ARBA" id="ARBA00023012"/>
    </source>
</evidence>
<dbReference type="Proteomes" id="UP000280792">
    <property type="component" value="Unassembled WGS sequence"/>
</dbReference>
<keyword evidence="8 11" id="KW-1133">Transmembrane helix</keyword>
<dbReference type="PROSITE" id="PS50109">
    <property type="entry name" value="HIS_KIN"/>
    <property type="match status" value="1"/>
</dbReference>
<evidence type="ECO:0000259" key="13">
    <source>
        <dbReference type="PROSITE" id="PS50885"/>
    </source>
</evidence>
<proteinExistence type="predicted"/>
<evidence type="ECO:0000256" key="1">
    <source>
        <dbReference type="ARBA" id="ARBA00000085"/>
    </source>
</evidence>
<dbReference type="SMART" id="SM00304">
    <property type="entry name" value="HAMP"/>
    <property type="match status" value="1"/>
</dbReference>
<organism evidence="14 15">
    <name type="scientific">Aestuariirhabdus litorea</name>
    <dbReference type="NCBI Taxonomy" id="2528527"/>
    <lineage>
        <taxon>Bacteria</taxon>
        <taxon>Pseudomonadati</taxon>
        <taxon>Pseudomonadota</taxon>
        <taxon>Gammaproteobacteria</taxon>
        <taxon>Oceanospirillales</taxon>
        <taxon>Aestuariirhabdaceae</taxon>
        <taxon>Aestuariirhabdus</taxon>
    </lineage>
</organism>
<dbReference type="RefSeq" id="WP_125017023.1">
    <property type="nucleotide sequence ID" value="NZ_QWEZ01000002.1"/>
</dbReference>
<dbReference type="GO" id="GO:0000155">
    <property type="term" value="F:phosphorelay sensor kinase activity"/>
    <property type="evidence" value="ECO:0007669"/>
    <property type="project" value="InterPro"/>
</dbReference>
<evidence type="ECO:0000313" key="14">
    <source>
        <dbReference type="EMBL" id="RRJ82876.1"/>
    </source>
</evidence>
<gene>
    <name evidence="14" type="ORF">D0544_13585</name>
</gene>
<dbReference type="SMART" id="SM00388">
    <property type="entry name" value="HisKA"/>
    <property type="match status" value="1"/>
</dbReference>
<dbReference type="PRINTS" id="PR00344">
    <property type="entry name" value="BCTRLSENSOR"/>
</dbReference>
<feature type="transmembrane region" description="Helical" evidence="11">
    <location>
        <begin position="181"/>
        <end position="205"/>
    </location>
</feature>
<dbReference type="InterPro" id="IPR050428">
    <property type="entry name" value="TCS_sensor_his_kinase"/>
</dbReference>
<dbReference type="PROSITE" id="PS50885">
    <property type="entry name" value="HAMP"/>
    <property type="match status" value="1"/>
</dbReference>
<feature type="domain" description="Histidine kinase" evidence="12">
    <location>
        <begin position="275"/>
        <end position="491"/>
    </location>
</feature>
<dbReference type="Pfam" id="PF00672">
    <property type="entry name" value="HAMP"/>
    <property type="match status" value="1"/>
</dbReference>
<evidence type="ECO:0000256" key="7">
    <source>
        <dbReference type="ARBA" id="ARBA00022777"/>
    </source>
</evidence>
<accession>A0A3P3VMJ9</accession>
<evidence type="ECO:0000256" key="11">
    <source>
        <dbReference type="SAM" id="Phobius"/>
    </source>
</evidence>
<dbReference type="InterPro" id="IPR036890">
    <property type="entry name" value="HATPase_C_sf"/>
</dbReference>
<dbReference type="FunFam" id="3.30.565.10:FF:000006">
    <property type="entry name" value="Sensor histidine kinase WalK"/>
    <property type="match status" value="1"/>
</dbReference>
<keyword evidence="6 11" id="KW-0812">Transmembrane</keyword>
<name>A0A3P3VMJ9_9GAMM</name>
<keyword evidence="15" id="KW-1185">Reference proteome</keyword>
<protein>
    <recommendedName>
        <fullName evidence="3">histidine kinase</fullName>
        <ecNumber evidence="3">2.7.13.3</ecNumber>
    </recommendedName>
</protein>
<dbReference type="SUPFAM" id="SSF55874">
    <property type="entry name" value="ATPase domain of HSP90 chaperone/DNA topoisomerase II/histidine kinase"/>
    <property type="match status" value="1"/>
</dbReference>
<dbReference type="CDD" id="cd00075">
    <property type="entry name" value="HATPase"/>
    <property type="match status" value="1"/>
</dbReference>
<evidence type="ECO:0000313" key="15">
    <source>
        <dbReference type="Proteomes" id="UP000280792"/>
    </source>
</evidence>
<dbReference type="InterPro" id="IPR003661">
    <property type="entry name" value="HisK_dim/P_dom"/>
</dbReference>